<dbReference type="EMBL" id="FNDU01000001">
    <property type="protein sequence ID" value="SDH46699.1"/>
    <property type="molecule type" value="Genomic_DNA"/>
</dbReference>
<reference evidence="2 3" key="1">
    <citation type="submission" date="2016-10" db="EMBL/GenBank/DDBJ databases">
        <authorList>
            <person name="de Groot N.N."/>
        </authorList>
    </citation>
    <scope>NUCLEOTIDE SEQUENCE [LARGE SCALE GENOMIC DNA]</scope>
    <source>
        <strain evidence="3">P4B,CCM 7963,CECT 7998,DSM 25260,IBRC-M 10614,KCTC 13821</strain>
    </source>
</reference>
<dbReference type="OrthoDB" id="1913203at2"/>
<feature type="transmembrane region" description="Helical" evidence="1">
    <location>
        <begin position="61"/>
        <end position="79"/>
    </location>
</feature>
<dbReference type="Proteomes" id="UP000199017">
    <property type="component" value="Unassembled WGS sequence"/>
</dbReference>
<organism evidence="2 3">
    <name type="scientific">Alteribacillus bidgolensis</name>
    <dbReference type="NCBI Taxonomy" id="930129"/>
    <lineage>
        <taxon>Bacteria</taxon>
        <taxon>Bacillati</taxon>
        <taxon>Bacillota</taxon>
        <taxon>Bacilli</taxon>
        <taxon>Bacillales</taxon>
        <taxon>Bacillaceae</taxon>
        <taxon>Alteribacillus</taxon>
    </lineage>
</organism>
<keyword evidence="1" id="KW-0812">Transmembrane</keyword>
<keyword evidence="3" id="KW-1185">Reference proteome</keyword>
<evidence type="ECO:0000313" key="3">
    <source>
        <dbReference type="Proteomes" id="UP000199017"/>
    </source>
</evidence>
<feature type="transmembrane region" description="Helical" evidence="1">
    <location>
        <begin position="91"/>
        <end position="109"/>
    </location>
</feature>
<feature type="transmembrane region" description="Helical" evidence="1">
    <location>
        <begin position="6"/>
        <end position="21"/>
    </location>
</feature>
<protein>
    <submittedName>
        <fullName evidence="2">Uncharacterized protein</fullName>
    </submittedName>
</protein>
<keyword evidence="1" id="KW-0472">Membrane</keyword>
<sequence length="148" mass="17642">MFLNIVAGFIIPLILSFFLYKKYPKVIIFLYPLGISIAFAANDWGYQYYWLVAPFHDNPSLAVLPFNFGYFPFICYLFSYFKVKQLMNSNLLLMVFAFVTTCIEYLGVLLDRIHYYGEWNIFFTFLTYLICFMITSFYVKILKIYQVL</sequence>
<feature type="transmembrane region" description="Helical" evidence="1">
    <location>
        <begin position="28"/>
        <end position="49"/>
    </location>
</feature>
<evidence type="ECO:0000313" key="2">
    <source>
        <dbReference type="EMBL" id="SDH46699.1"/>
    </source>
</evidence>
<accession>A0A1G8CN35</accession>
<gene>
    <name evidence="2" type="ORF">SAMN05216352_101379</name>
</gene>
<name>A0A1G8CN35_9BACI</name>
<feature type="transmembrane region" description="Helical" evidence="1">
    <location>
        <begin position="121"/>
        <end position="139"/>
    </location>
</feature>
<dbReference type="AlphaFoldDB" id="A0A1G8CN35"/>
<keyword evidence="1" id="KW-1133">Transmembrane helix</keyword>
<evidence type="ECO:0000256" key="1">
    <source>
        <dbReference type="SAM" id="Phobius"/>
    </source>
</evidence>
<proteinExistence type="predicted"/>
<dbReference type="RefSeq" id="WP_091580071.1">
    <property type="nucleotide sequence ID" value="NZ_FNDU01000001.1"/>
</dbReference>